<feature type="compositionally biased region" description="Basic and acidic residues" evidence="2">
    <location>
        <begin position="5728"/>
        <end position="5739"/>
    </location>
</feature>
<feature type="compositionally biased region" description="Polar residues" evidence="2">
    <location>
        <begin position="4776"/>
        <end position="4791"/>
    </location>
</feature>
<feature type="compositionally biased region" description="Basic residues" evidence="2">
    <location>
        <begin position="5601"/>
        <end position="5611"/>
    </location>
</feature>
<feature type="compositionally biased region" description="Basic and acidic residues" evidence="2">
    <location>
        <begin position="1239"/>
        <end position="1288"/>
    </location>
</feature>
<feature type="region of interest" description="Disordered" evidence="2">
    <location>
        <begin position="3554"/>
        <end position="3573"/>
    </location>
</feature>
<feature type="compositionally biased region" description="Polar residues" evidence="2">
    <location>
        <begin position="4630"/>
        <end position="4640"/>
    </location>
</feature>
<feature type="compositionally biased region" description="Basic residues" evidence="2">
    <location>
        <begin position="581"/>
        <end position="606"/>
    </location>
</feature>
<feature type="compositionally biased region" description="Basic and acidic residues" evidence="2">
    <location>
        <begin position="4426"/>
        <end position="4435"/>
    </location>
</feature>
<feature type="compositionally biased region" description="Basic residues" evidence="2">
    <location>
        <begin position="3152"/>
        <end position="3163"/>
    </location>
</feature>
<feature type="compositionally biased region" description="Basic residues" evidence="2">
    <location>
        <begin position="2459"/>
        <end position="2468"/>
    </location>
</feature>
<feature type="compositionally biased region" description="Basic and acidic residues" evidence="2">
    <location>
        <begin position="3049"/>
        <end position="3064"/>
    </location>
</feature>
<feature type="compositionally biased region" description="Low complexity" evidence="2">
    <location>
        <begin position="3964"/>
        <end position="3975"/>
    </location>
</feature>
<feature type="compositionally biased region" description="Basic and acidic residues" evidence="2">
    <location>
        <begin position="1529"/>
        <end position="1538"/>
    </location>
</feature>
<feature type="compositionally biased region" description="Low complexity" evidence="2">
    <location>
        <begin position="3065"/>
        <end position="3085"/>
    </location>
</feature>
<evidence type="ECO:0000313" key="4">
    <source>
        <dbReference type="Proteomes" id="UP001175001"/>
    </source>
</evidence>
<feature type="compositionally biased region" description="Polar residues" evidence="2">
    <location>
        <begin position="1082"/>
        <end position="1092"/>
    </location>
</feature>
<feature type="region of interest" description="Disordered" evidence="2">
    <location>
        <begin position="5248"/>
        <end position="5292"/>
    </location>
</feature>
<feature type="region of interest" description="Disordered" evidence="2">
    <location>
        <begin position="5306"/>
        <end position="5780"/>
    </location>
</feature>
<feature type="compositionally biased region" description="Polar residues" evidence="2">
    <location>
        <begin position="2692"/>
        <end position="2706"/>
    </location>
</feature>
<feature type="region of interest" description="Disordered" evidence="2">
    <location>
        <begin position="1130"/>
        <end position="1288"/>
    </location>
</feature>
<evidence type="ECO:0000256" key="1">
    <source>
        <dbReference type="SAM" id="Coils"/>
    </source>
</evidence>
<feature type="compositionally biased region" description="Low complexity" evidence="2">
    <location>
        <begin position="5955"/>
        <end position="5969"/>
    </location>
</feature>
<feature type="region of interest" description="Disordered" evidence="2">
    <location>
        <begin position="2605"/>
        <end position="2854"/>
    </location>
</feature>
<feature type="compositionally biased region" description="Basic and acidic residues" evidence="2">
    <location>
        <begin position="3334"/>
        <end position="3346"/>
    </location>
</feature>
<feature type="compositionally biased region" description="Basic and acidic residues" evidence="2">
    <location>
        <begin position="2261"/>
        <end position="2279"/>
    </location>
</feature>
<feature type="region of interest" description="Disordered" evidence="2">
    <location>
        <begin position="750"/>
        <end position="899"/>
    </location>
</feature>
<feature type="compositionally biased region" description="Basic and acidic residues" evidence="2">
    <location>
        <begin position="6561"/>
        <end position="6575"/>
    </location>
</feature>
<reference evidence="3" key="1">
    <citation type="submission" date="2023-06" db="EMBL/GenBank/DDBJ databases">
        <title>Multi-omics analyses reveal the molecular pathogenesis toolkit of Lasiodiplodia hormozganensis, a cross-kingdom pathogen.</title>
        <authorList>
            <person name="Felix C."/>
            <person name="Meneses R."/>
            <person name="Goncalves M.F.M."/>
            <person name="Tilleman L."/>
            <person name="Duarte A.S."/>
            <person name="Jorrin-Novo J.V."/>
            <person name="Van De Peer Y."/>
            <person name="Deforce D."/>
            <person name="Van Nieuwerburgh F."/>
            <person name="Esteves A.C."/>
            <person name="Alves A."/>
        </authorList>
    </citation>
    <scope>NUCLEOTIDE SEQUENCE</scope>
    <source>
        <strain evidence="3">CBS 339.90</strain>
    </source>
</reference>
<feature type="compositionally biased region" description="Basic and acidic residues" evidence="2">
    <location>
        <begin position="6349"/>
        <end position="6361"/>
    </location>
</feature>
<feature type="compositionally biased region" description="Basic and acidic residues" evidence="2">
    <location>
        <begin position="5981"/>
        <end position="6005"/>
    </location>
</feature>
<feature type="compositionally biased region" description="Low complexity" evidence="2">
    <location>
        <begin position="3520"/>
        <end position="3541"/>
    </location>
</feature>
<feature type="compositionally biased region" description="Polar residues" evidence="2">
    <location>
        <begin position="435"/>
        <end position="449"/>
    </location>
</feature>
<feature type="compositionally biased region" description="Pro residues" evidence="2">
    <location>
        <begin position="2075"/>
        <end position="2085"/>
    </location>
</feature>
<feature type="region of interest" description="Disordered" evidence="2">
    <location>
        <begin position="1"/>
        <end position="380"/>
    </location>
</feature>
<dbReference type="PANTHER" id="PTHR40641">
    <property type="entry name" value="INVOLUCRIN REPEAT PROTEIN (AFU_ORTHOLOGUE AFUA_2G08060)"/>
    <property type="match status" value="1"/>
</dbReference>
<feature type="compositionally biased region" description="Low complexity" evidence="2">
    <location>
        <begin position="872"/>
        <end position="885"/>
    </location>
</feature>
<feature type="compositionally biased region" description="Basic and acidic residues" evidence="2">
    <location>
        <begin position="3769"/>
        <end position="3781"/>
    </location>
</feature>
<feature type="region of interest" description="Disordered" evidence="2">
    <location>
        <begin position="5802"/>
        <end position="6368"/>
    </location>
</feature>
<feature type="compositionally biased region" description="Basic residues" evidence="2">
    <location>
        <begin position="3485"/>
        <end position="3495"/>
    </location>
</feature>
<feature type="region of interest" description="Disordered" evidence="2">
    <location>
        <begin position="2949"/>
        <end position="3351"/>
    </location>
</feature>
<sequence length="7430" mass="807796">MWSKITGKSSDASSHDSRRKEHGSSSSRRRAESIVSSSTARNPPSRVEDRSDYPPTLSSRSNSYAQPAPSVSSIGSYATARDYDQKSERTAPSRSGFDDDDYRSVRSDRRRDDDLRSTRSERHRDEDLRSERSERRRDRSSSRDRKRDRKDGDREHRRKDKRDSKDSKDKRDKEKEESGKKSKTRPKSGRRLSEIVDEPVLPRAADITGHSSGAYDLPMSSPAVSQYTTAPYGESTTVPASPGYGRMDAHVASQFPGQNPTDFSYPYRPPPNSQQGGSGLASDYYGDQGQSVQYQPGVRPDPPSVIAGTEPHLISPSAVPNPPTETGQGAAAQYYGPPSTNGDRPPVKPPRPLSMPGSFEEEPPAKPPRPNSMHGKMSTAAAAAVGGAALGYGLGHDSSSSHHGSSSHHSTSIHQSSSSTTFYQQGSNHHVGDSQYYTPSTVGTSTQMYADSEPGLPAYAQSTATSKPSKSGKHSSNSNAGLYAAGAAGLAAGAYGLHEHHAHQHQHQHSSLPPNGNHYPAQIPAYSDLGMAMRQKQRGPVDKIVDWWKDYEDVRKMEEYTEYIGVCRHCFDPTEPPTMAPRKHHYHAHPHSHSHPHRRSSGSIRHSRVDKGSRYGYSSSDDEHKSKSHSWVAKGLAGYGIAKVGKALWWQNQDFDDTYSAKSGRRHRSSRSSLSARSRSGSRDRRSVTSRGVVRHRSRSRDSRVSRSYTTDRKEYKVVHRHSESRSRSRDRKSGLFSAAAGAALGASVAGAAARRRSRSHSRSPPPGYVIRKHHTEEPSGSASFFGLGEKDQRHSTRHSVISSASRYDDTKSHRSAKENTGSVFGGMFSSTPITPTKRQKAHAKKKKGFFNFGNSSTSSTSSVESGLMYGGSTLSRRSSTLSRRSSGRKKRRNSDEKLNATLIGLGATAAALAAANGRDKHRSKRKSDLASVRSGGKHHGARHSSDRTRMPGSYVGSGSDEEGWESASEDESDTSSIDSGLAFGDFGPKSRKSIESLRSNASGTDKWSWRWGSKKDAKKHKSQDSLRAGAGLAGVGIGAGLAGAAAADGRSSASSVPTPLQTVDPVATSDPNSFDAIRRTASVTSQQQGQYGQPLVTARPGPVPLQQPQPIVPVSNAPVYTSQAAWAPTTTYTAPSGPPVFSGGASSKAPTTSFPGHPGHSEYAERPPMSPRRSSSPTHSSSTKRDLAIAGAAAAATAGVIAAAHHGRSSSTSRRRASSPSTRVDSPKTVGFDLTRAQMEKEDREMEKEREREHEREIERDIERERERQRERERDLERERERELEREREREYLRLRRIEEETRLQERRLQEQAEREAAARREAEAAEARERARQQAQEKADLDRETERILRERAEAAEAAAAREVAARQEMERRRLEHEAATRERERLEREIYEADLNRKREEEEEALRKREREREEKIDYDIESRHRELRARERDVVEPEEHSWTKPAVAAAAGIAAGAAVAGIAHDKDRDEKRSSKIDFDDDHLYEEEIMDPDYFRKKDKDTSGGTARESSRERQEEIARNAAKKVMADIEERWRGPTNKQEMEDFWAPPELRDRSPSSRVSHSPDADVEVRHSPYVVVQPPYEPQYNFTATRHGDDHKDARYHSVPTLNLIEPTPPVSIAGSIRGEHSGPSSPNVETKKDVDEAIKEAKKEKEKEEKQRKRTSVTWGEDETYHYEAQTPESFREHYISQQDMNRHLPEDWVLHGDQAYADQHRHDEIVVEAESPRSGTERTTYRPDIHDHIRGWGPDTESPVEEIKRFVDDGRPVIESTSPEHTPTVITPGDEKYQTPFFETVPGFAAYDVSPGAEAGPGQHGFVEEIVDEPVEEIIASKPKEAEPHMPGGWDDEEPLKEAETSSWTEPKLSKKEQRKRDKAAKRASTDTQEDLTSSTGSVKDLDRDSRVESESKIDEGGWDAPLSKKDKKKRDKAAKRASSSREDSPSVPSTPAEEPKAEEIWEDVSTSKKDKKKKKKRDSVDRDPRDIEPSYSYPPTTDESRDAKSDVGITPTRMPEVPEDMSRRRSLDAGHQPSSAAPFSFATAAGIVAGGLADSKRKESEPDNLWAATTPSQQMPRAPSPPSGPVPYPTTSNGDHASTAQHPVDSPARSIPSTAFHDYDELADAKQPSKKGKRRSRVGSSAGSPLRSEVAFDDYVGMDAAAAAAAATAAAAKDLSKISSESFEAANVPLPKDDSPPWSPTGDKSSRQKHYIYDEPEEFPIEAGVSLPHDPYGSPAAQEEYPERGYAWEDEGERKKHRHHHRHRSEDPDTRSVASDDRDSEGRRKHRHHRRRESERSDGTYDETRSTVSEGRYDEEGHRKHKHRKHRSTGDDDSRSVVSEFRDDEDDERRKHKHRRSKRESDLFDDSIRDRDARSDPGDVLDRDDPERRRHKRRSKREGEFDDEASVVSSPAKYGDDDKKKDKEKKGLFSSIFGKSKESLPETSSTRSHERARDDNDVDDHKHRRRKHRSSTHGSLYGSDDDSRSVVSSTSGRRDKRLSGSRDDSGMEYSRHYKDDIITDASTRSSDKRNTFHGAESFLGLRARGESERLPPLPTVHVPIAAAHFEHQDELEHAMPMFTPLPRSRSTSPTEEAVAATAGHTAADDNVISFPKVRPGSPDAAATPQPLSSRKRTPSLQSMRQTSATAVPLHFRGFGSRPGSEVGSPASSRPISTTAVPIPFLSHQGRRASTGGQGATSAPRSPVSPQNAGPTAPATDPLGTLATPPMLQQPSQQQHKHKRLPSTEFKSGGTFRPLYLVERNASRRGSRGKEGELQVEDLPTLPSSRSPSVSQESGEEWASAVEDVDDGEGDTSFFGGEAPPSESSVGASGYASATEGEDDGTATAAQRSPLPDWRHTGLRIDTGASRAVGDDVLGSQQSTPRAWEYVAKGGDDDVFDVPAAAAQRLEAEQALAAAEEEKAHEGKNSDSLAAAAAVVGGAAAAGLIAHELLKERREDEKKKDAEAEEHAQETREEVVLPTAVEEPETVGGEEPVTAIEGHPPFPSAVAAEPRSIEPEAPLELSDAAGRAPGDEPKLEGLDQEPPTSSVAAEKPSTSREIVEPASIDDHTTSTTTEPATAAEEPVFTTVAAPLPEPTVEEQPTSNILDDFMAGEPDDAAIEEARAAAEADRERQELESDQPSSSTSATTRPALLTRTSSKKGKKGKKAAKLGTISPEDDGGDAAAQLSPEQVREARKRDTEDAVDAWFTDDNGAPTTAVASEAEPTPAAEKVDESEKSGVQTPVAEVPSALLSRKGSKKKAKKGKKGKSGSVSEVVSEPPTDAAAVGPEEPLPSAAEDVKDVRPEDVPLPEAGQAEGLETPLEPENVAQTEKPPLAVVEEPEKGAERVEPEAPKVLVDEQVSSMEKGSGIADAEAEQAPALVKDNVAQQPLPVKEAVVREATPVQEPVVQDLTTVEDPGVLEHQQPQQPPESLEQTTTPATVPDTVTGEEAAPAVAGDVTAQEEPPVATAAPVQEEVDPEAEFAPVLSRSSSKKKKKKAKKGSSAGGSVSGSGVATPVVEEKPLQEQEQVQAPVEEPPAVVEETPIPTEDHPAVVGVEEAQRDIGVGEEKVDELPVVEETAPMTIPAAVEEVDPDDEFAPVESASSKKKKKKKGKKSGSGSAGLVTPVEAELLVEEAVDQPAIEEPVVKEPVVEEQVSEQPVVETPAFEEPVVQEAVVETPIHVEPITEEPQPATAVTQEPELTVPEPASESREIPAETTPAGEVSTPFPGSDPEAEFAPVVSSKKKKKKGKKSSSGSGFATPIEDPAPATLSVEEVKPSEPVKEEPQQTVPEPALDEPGPAIELAPSEEKPVSAGEEIPAVPVVDERGVQEVLEEGTAAVQPAEPEVAQPSSSTDLQEQTVPSAEQQQAVPADVVEAEPEAEFAPVLSRSSSKKKKKKGKKGSKSVSESPAEAVATPVEEVVQEPAAIPEPELAKSLELSVSEEPVSAAPVEVDLEHSSSKDLPQDVIAETAATADQEQALPAASVPLPDADNDQELAEPKTEEQPAITEKTDILEHVPPSEQMVIPSQVEEVPLEAGPKTEISAVPLTKQAQEEEIVPSPEESAAQVIVEEVQEKQPHHFFGTDVPLQKAHDEDAQIPLAEDEREEFKEAERAMEVEPVVQEVQEEQPAKILGADVPLPETADENLAEQLTLPGDERQELPEAESAVEAGLVVEHAQENQLHDYNKPERAVETETAVEEVQEKEPHHFFGVNIPLPEGDDRELAEQLSIPEDELQEFNEAERAMEIEPGVTEEPMVEKVPEVVLPTAGSLENTAVPENLHEPKPSDEVRVPGESPTQPEDAATSATFEASREAAPSETAEAPEAPAEGPAFDGPPAPHHESESIPVVSETQPELAVSDVASVSESHTEIQPSTDPLVVPQDSEQATIIHETQPEEECSVKPSKKKKGKKNKKAKASGQSSVDITEPPTPAERDVPELAHDTGAMEQFGTSEQPAEIIQAAGEPGDLPEMGTTAATVADAETERGTVDLEHEVSHDLGHSSTQGPELAEGPTSVLPSSTFEEVEQNEAFQEPVSTVQPTIAEEAAKFPLPSDIEEPSFASEVPVTPAVEQVHDKAIEEPQQTLEPELAKEAPAEETPTLGQESSAAIEAQPDDEWSTPAKSKKKDKKKKKKRGSVAQTPIESSAPGSPKLEATPAEEFSTVTSQTQGEPAVTVDQLQPSVENVEAASEITPVASGEPASVADDLRGPATPAASMPIDPAAPVSEENLSNPLADESRDKTPLYAGEWKLPTHSKENDKEGDERGAAPTGQEPAEGEAVPTDEQISSTATPLLETTESVPRDANAWTEDPTAPSAHQPQPVSLLQPEIADEPPKGIEFGAEQQVEAPLQVAEPLVEEPADSPAVPETTAEEEWAFMPAKKNKKGKKGKKQGSISSTPKEVEQVPEPVAEPIEDVRAVESTALESAPAEPTGENLTAPSSEPAAPVEAGEDEWALPAKKKKGKKGKKGFADIVQEAVQPEEVPVAPEKDLPEQAGDRDDKVEETAPASLEDNNNIPTEVAQENTSAEAPLEPSIPVTEAPASQELPGEEQSSNIKPISDVFTEKPTEVETAPEQPKEADAEDIWAVPTRKASKKKKKKGKQASLEESATPPTAEPVAEPSVIENVFEAPPVEEPKEILEAEDAPPEVVSESFQPEVSPEVPPAVEKPKEIGEVDAEDEWAPAPTSSKKKKKKAKKGKQGSVSEALPTLDDAPPTVEEKVEEQPAEDQSVEVVPSEQPRAVAEPVLEEPIEAAVEQVSDSKDVDLVPSEQPQHLTQEPVAEAVEEQIPESKDIKPQPDVEPVMEDITDKGLVEEPLDKPAVEEQPAKAPVVEQPVEASIEQNLVQQTSPSEPAVTEVANVQTPQEAGEDEWDLPIKKKKKGKKGKRDSTPSTPPVVDEPATVVEEPTVPLDTASPIVEEPTHVAEQTAPITEESVPITADTQNDEVHLTEEPKTFGDELKDIPTSVELLNQEPSLPIEAEAQQEADKALPAAEPATKDEPSTQEIEAVQETPQEAQPEDVWAVPTRKKSKKGKKGKQQNVSTPPAELSQAQLEPEIVKESQPESEAISEPQPVPEAVSESQPEDKPKEPQESTPIEAVPDEEFSIPLSKKDKKKQKKKKAAATAAAAAAAASVDDSPEVQTSSPLDDAVTQEVPREEDVPKVEHDTEPTVPPLSFADAANIMAAGLSDSKPEEPEPESSTAQPEPSAEAKHEGAEEVKDRALENDKTLTEESALPHTTEKITSEDVARDVALPETGTRDSLDFEPPKEDKVPVSTEPTTTWLDGEDKKPSFKAPSFGFAAAAGILADIVADSRREEQAPEPLKSTEPALEDAPGVPETPSITIVPSTAPPDVAQEIPEGPSAVLEDMEAPKEPPTEQLEANAPAEDVVGPPLETSRDVDAATLEPASALVEVDPPEEFAPVKKSKKKKKKGSKSSGAETPVVEEPVPEQPIIESKELPAEPSAETEIVPVAEAAAADIKPAESEPSTLDQAKEVAESVSGAEEKRSGSPVRDVDFAATLAAGLQDSGFDPSLVLDDPTFHERKTPPGSALEADSDVEFTSIKPKKNKKKKKALATQDIEGDQETKEVITPASPSQEPMAEDAPSHDPAFAAAMASVLDDPTFNRRTPSPDSAKEAVSDEFFPFQKRPKKKKGKKSQDASPEPELADKSQFEITEQPTPVSDVPRDEAGRMVPEVLPEAAIEEHRSVTEQSPGEVEHPKDIVEEPQPPPADEQSREPVVESPAVEAPTDVPTAVENPAPETGSVVVEAKGDRPSLDAAPAERSVSPDVAVQNEWALPIRKRSKKGKKAAGNESGEQTPIEQTTTSASTAPVSTAWADQMEEETPIEIPAQAGSLVQMLEKQHEEPTAERGMELNQEWDFPWNRKNDQAKRMSVQEMVDRAEWQMNEKAVDMEGEQRLQEPTHVRAFEESPIALSELSTKQEPVEQEVPSPADSQGSRIANLFPGLERVKRKVPPPRPAESSPTDSLEKRGSRSSLVSERGSFERLRRSSPLHSKRSIEREKGTEPHRRLGGLGHVMQQPTWEFPADLPNRDSAVNMNDTPILHSEPTFRSLVRDSGFHEGDHTPIEDEQQVSPPAPMRVDVETGPEWETSVRQGESTENIPMEDANNQEAPPTVTPVERTSPPFPDSNAAQGSVLDTPLKQPDTPGEPMSIASSPPSAARELPQEPRESLFGDPTQQTPEKPQPSTTPSRHLKSSSISLEPIREHSPEDSAVHKQGRPISDVGMPDHGVKSLRRSLGSGKSLRDEMQSSPGHPDEDQATANSRNASFVVRERAGSIGDPFVEKQRPSSVVSDRSIGSHAGSIFARIKTPEQMRSPSSISARSETPPLRRVDRVVSGDLRSASQLAEAKARARSPATSATITSPTRAGPSTYDRVRDKGKGRALDMSQSYEGWGDAPGTPLSPTRPPSVRKRQSMHIMDLETRLDQLSSENRLLQEAKARAEEAMQDANVNQDRQVAEAVESRDAQIRAKDAEIAQISEILHNLRQEIARLNEVNAALSDANRNLTNDTNQRYATLQAETQSHERRWQEAERALEQLRVQHSTLSAGMEDVVRQEIKNAMKDRDAEINRLHEELADATEQVKTLQRQVLETKQGDSFLTVRDEDYFDTACQQLCQHVQQWVLRFSKFSDNRACRLSTDVKDEKIETRLDNAILDGTDVDMLLADRVRRRDVFMSVVMTMIWEYVFTRYLFGMDREQRQKLKALEKTLTEVGPPRAVAQWRAITLTLLSQRAHFERQRAQDTEAVVQEIFGTLASLLPPPSHLADKIQESLRNVLRLAVNLSIEMRTQRAEYIMLPPLQPEYDTNGDLVRKVYFNAALMNERSGETSSNEELEQLRAVVKIVLFPLVVKKGDDLGEGDDEIVVCPAQVLTAKTVKDRKVVRVLSGAMEMGDDPRSVRSRSSLSRVPGASPGLPEGSAMDTAF</sequence>
<feature type="compositionally biased region" description="Basic and acidic residues" evidence="2">
    <location>
        <begin position="5306"/>
        <end position="5316"/>
    </location>
</feature>
<feature type="compositionally biased region" description="Low complexity" evidence="2">
    <location>
        <begin position="850"/>
        <end position="863"/>
    </location>
</feature>
<dbReference type="PANTHER" id="PTHR40641:SF2">
    <property type="entry name" value="INVOLUCRIN REPEAT PROTEIN"/>
    <property type="match status" value="1"/>
</dbReference>
<feature type="compositionally biased region" description="Low complexity" evidence="2">
    <location>
        <begin position="5688"/>
        <end position="5697"/>
    </location>
</feature>
<feature type="compositionally biased region" description="Low complexity" evidence="2">
    <location>
        <begin position="3859"/>
        <end position="3869"/>
    </location>
</feature>
<feature type="compositionally biased region" description="Basic and acidic residues" evidence="2">
    <location>
        <begin position="3554"/>
        <end position="3567"/>
    </location>
</feature>
<feature type="region of interest" description="Disordered" evidence="2">
    <location>
        <begin position="1824"/>
        <end position="2036"/>
    </location>
</feature>
<feature type="compositionally biased region" description="Basic and acidic residues" evidence="2">
    <location>
        <begin position="6505"/>
        <end position="6517"/>
    </location>
</feature>
<feature type="compositionally biased region" description="Basic residues" evidence="2">
    <location>
        <begin position="4397"/>
        <end position="4410"/>
    </location>
</feature>
<feature type="compositionally biased region" description="Basic and acidic residues" evidence="2">
    <location>
        <begin position="4746"/>
        <end position="4758"/>
    </location>
</feature>
<feature type="region of interest" description="Disordered" evidence="2">
    <location>
        <begin position="4173"/>
        <end position="4213"/>
    </location>
</feature>
<feature type="compositionally biased region" description="Basic and acidic residues" evidence="2">
    <location>
        <begin position="2949"/>
        <end position="2971"/>
    </location>
</feature>
<feature type="compositionally biased region" description="Basic and acidic residues" evidence="2">
    <location>
        <begin position="700"/>
        <end position="734"/>
    </location>
</feature>
<feature type="compositionally biased region" description="Basic and acidic residues" evidence="2">
    <location>
        <begin position="1496"/>
        <end position="1505"/>
    </location>
</feature>
<feature type="region of interest" description="Disordered" evidence="2">
    <location>
        <begin position="1305"/>
        <end position="1347"/>
    </location>
</feature>
<dbReference type="InterPro" id="IPR053268">
    <property type="entry name" value="Woronin_anchor"/>
</dbReference>
<feature type="compositionally biased region" description="Low complexity" evidence="2">
    <location>
        <begin position="6862"/>
        <end position="6876"/>
    </location>
</feature>
<feature type="compositionally biased region" description="Basic residues" evidence="2">
    <location>
        <begin position="3249"/>
        <end position="3262"/>
    </location>
</feature>
<feature type="compositionally biased region" description="Basic residues" evidence="2">
    <location>
        <begin position="5367"/>
        <end position="5376"/>
    </location>
</feature>
<feature type="compositionally biased region" description="Low complexity" evidence="2">
    <location>
        <begin position="5924"/>
        <end position="5935"/>
    </location>
</feature>
<feature type="region of interest" description="Disordered" evidence="2">
    <location>
        <begin position="7397"/>
        <end position="7430"/>
    </location>
</feature>
<feature type="compositionally biased region" description="Basic and acidic residues" evidence="2">
    <location>
        <begin position="807"/>
        <end position="818"/>
    </location>
</feature>
<feature type="compositionally biased region" description="Basic and acidic residues" evidence="2">
    <location>
        <begin position="5279"/>
        <end position="5288"/>
    </location>
</feature>
<feature type="compositionally biased region" description="Low complexity" evidence="2">
    <location>
        <begin position="4929"/>
        <end position="4939"/>
    </location>
</feature>
<feature type="compositionally biased region" description="Basic and acidic residues" evidence="2">
    <location>
        <begin position="4274"/>
        <end position="4286"/>
    </location>
</feature>
<feature type="compositionally biased region" description="Low complexity" evidence="2">
    <location>
        <begin position="5097"/>
        <end position="5113"/>
    </location>
</feature>
<feature type="compositionally biased region" description="Low complexity" evidence="2">
    <location>
        <begin position="2780"/>
        <end position="2789"/>
    </location>
</feature>
<feature type="compositionally biased region" description="Basic residues" evidence="2">
    <location>
        <begin position="3886"/>
        <end position="3898"/>
    </location>
</feature>
<feature type="compositionally biased region" description="Acidic residues" evidence="2">
    <location>
        <begin position="1482"/>
        <end position="1494"/>
    </location>
</feature>
<feature type="compositionally biased region" description="Low complexity" evidence="2">
    <location>
        <begin position="3416"/>
        <end position="3440"/>
    </location>
</feature>
<feature type="compositionally biased region" description="Basic and acidic residues" evidence="2">
    <location>
        <begin position="1467"/>
        <end position="1481"/>
    </location>
</feature>
<feature type="compositionally biased region" description="Polar residues" evidence="2">
    <location>
        <begin position="56"/>
        <end position="76"/>
    </location>
</feature>
<feature type="compositionally biased region" description="Basic and acidic residues" evidence="2">
    <location>
        <begin position="1975"/>
        <end position="1985"/>
    </location>
</feature>
<feature type="compositionally biased region" description="Basic and acidic residues" evidence="2">
    <location>
        <begin position="6882"/>
        <end position="6892"/>
    </location>
</feature>
<feature type="compositionally biased region" description="Low complexity" evidence="2">
    <location>
        <begin position="1172"/>
        <end position="1182"/>
    </location>
</feature>
<feature type="region of interest" description="Disordered" evidence="2">
    <location>
        <begin position="3579"/>
        <end position="3618"/>
    </location>
</feature>
<feature type="compositionally biased region" description="Polar residues" evidence="2">
    <location>
        <begin position="6600"/>
        <end position="6620"/>
    </location>
</feature>
<feature type="region of interest" description="Disordered" evidence="2">
    <location>
        <begin position="3396"/>
        <end position="3549"/>
    </location>
</feature>
<feature type="compositionally biased region" description="Low complexity" evidence="2">
    <location>
        <begin position="4965"/>
        <end position="4977"/>
    </location>
</feature>
<feature type="compositionally biased region" description="Low complexity" evidence="2">
    <location>
        <begin position="1578"/>
        <end position="1590"/>
    </location>
</feature>
<feature type="compositionally biased region" description="Basic and acidic residues" evidence="2">
    <location>
        <begin position="5698"/>
        <end position="5720"/>
    </location>
</feature>
<feature type="compositionally biased region" description="Basic and acidic residues" evidence="2">
    <location>
        <begin position="2411"/>
        <end position="2424"/>
    </location>
</feature>
<feature type="compositionally biased region" description="Basic and acidic residues" evidence="2">
    <location>
        <begin position="1640"/>
        <end position="1662"/>
    </location>
</feature>
<feature type="compositionally biased region" description="Basic residues" evidence="2">
    <location>
        <begin position="3738"/>
        <end position="3747"/>
    </location>
</feature>
<feature type="compositionally biased region" description="Polar residues" evidence="2">
    <location>
        <begin position="4356"/>
        <end position="4369"/>
    </location>
</feature>
<feature type="compositionally biased region" description="Basic residues" evidence="2">
    <location>
        <begin position="5082"/>
        <end position="5092"/>
    </location>
</feature>
<feature type="compositionally biased region" description="Low complexity" evidence="2">
    <location>
        <begin position="3899"/>
        <end position="3942"/>
    </location>
</feature>
<feature type="compositionally biased region" description="Polar residues" evidence="2">
    <location>
        <begin position="6684"/>
        <end position="6708"/>
    </location>
</feature>
<feature type="compositionally biased region" description="Low complexity" evidence="2">
    <location>
        <begin position="1189"/>
        <end position="1205"/>
    </location>
</feature>
<feature type="compositionally biased region" description="Basic residues" evidence="2">
    <location>
        <begin position="181"/>
        <end position="190"/>
    </location>
</feature>
<feature type="compositionally biased region" description="Basic and acidic residues" evidence="2">
    <location>
        <begin position="2356"/>
        <end position="2385"/>
    </location>
</feature>
<feature type="compositionally biased region" description="Basic and acidic residues" evidence="2">
    <location>
        <begin position="6711"/>
        <end position="6722"/>
    </location>
</feature>
<feature type="compositionally biased region" description="Low complexity" evidence="2">
    <location>
        <begin position="3135"/>
        <end position="3151"/>
    </location>
</feature>
<dbReference type="Proteomes" id="UP001175001">
    <property type="component" value="Unassembled WGS sequence"/>
</dbReference>
<feature type="compositionally biased region" description="Basic and acidic residues" evidence="2">
    <location>
        <begin position="6401"/>
        <end position="6417"/>
    </location>
</feature>
<feature type="region of interest" description="Disordered" evidence="2">
    <location>
        <begin position="2183"/>
        <end position="2528"/>
    </location>
</feature>
<feature type="region of interest" description="Disordered" evidence="2">
    <location>
        <begin position="1465"/>
        <end position="1669"/>
    </location>
</feature>
<feature type="compositionally biased region" description="Polar residues" evidence="2">
    <location>
        <begin position="997"/>
        <end position="1006"/>
    </location>
</feature>
<feature type="region of interest" description="Disordered" evidence="2">
    <location>
        <begin position="4490"/>
        <end position="5236"/>
    </location>
</feature>
<feature type="compositionally biased region" description="Acidic residues" evidence="2">
    <location>
        <begin position="3584"/>
        <end position="3593"/>
    </location>
</feature>
<feature type="region of interest" description="Disordered" evidence="2">
    <location>
        <begin position="1725"/>
        <end position="1790"/>
    </location>
</feature>
<feature type="compositionally biased region" description="Basic and acidic residues" evidence="2">
    <location>
        <begin position="3993"/>
        <end position="4007"/>
    </location>
</feature>
<feature type="compositionally biased region" description="Basic and acidic residues" evidence="2">
    <location>
        <begin position="1554"/>
        <end position="1576"/>
    </location>
</feature>
<feature type="compositionally biased region" description="Basic and acidic residues" evidence="2">
    <location>
        <begin position="3185"/>
        <end position="3195"/>
    </location>
</feature>
<feature type="compositionally biased region" description="Polar residues" evidence="2">
    <location>
        <begin position="1145"/>
        <end position="1155"/>
    </location>
</feature>
<feature type="compositionally biased region" description="Polar residues" evidence="2">
    <location>
        <begin position="819"/>
        <end position="837"/>
    </location>
</feature>
<organism evidence="3 4">
    <name type="scientific">Lasiodiplodia hormozganensis</name>
    <dbReference type="NCBI Taxonomy" id="869390"/>
    <lineage>
        <taxon>Eukaryota</taxon>
        <taxon>Fungi</taxon>
        <taxon>Dikarya</taxon>
        <taxon>Ascomycota</taxon>
        <taxon>Pezizomycotina</taxon>
        <taxon>Dothideomycetes</taxon>
        <taxon>Dothideomycetes incertae sedis</taxon>
        <taxon>Botryosphaeriales</taxon>
        <taxon>Botryosphaeriaceae</taxon>
        <taxon>Lasiodiplodia</taxon>
    </lineage>
</organism>
<feature type="compositionally biased region" description="Basic and acidic residues" evidence="2">
    <location>
        <begin position="1512"/>
        <end position="1522"/>
    </location>
</feature>
<feature type="compositionally biased region" description="Polar residues" evidence="2">
    <location>
        <begin position="2631"/>
        <end position="2642"/>
    </location>
</feature>
<feature type="compositionally biased region" description="Polar residues" evidence="2">
    <location>
        <begin position="1771"/>
        <end position="1781"/>
    </location>
</feature>
<feature type="compositionally biased region" description="Basic and acidic residues" evidence="2">
    <location>
        <begin position="5644"/>
        <end position="5658"/>
    </location>
</feature>
<feature type="compositionally biased region" description="Basic and acidic residues" evidence="2">
    <location>
        <begin position="1731"/>
        <end position="1746"/>
    </location>
</feature>
<feature type="compositionally biased region" description="Low complexity" evidence="2">
    <location>
        <begin position="6312"/>
        <end position="6324"/>
    </location>
</feature>
<proteinExistence type="predicted"/>
<keyword evidence="1" id="KW-0175">Coiled coil</keyword>
<feature type="region of interest" description="Disordered" evidence="2">
    <location>
        <begin position="1043"/>
        <end position="1114"/>
    </location>
</feature>
<feature type="compositionally biased region" description="Polar residues" evidence="2">
    <location>
        <begin position="2662"/>
        <end position="2672"/>
    </location>
</feature>
<feature type="compositionally biased region" description="Basic and acidic residues" evidence="2">
    <location>
        <begin position="3949"/>
        <end position="3959"/>
    </location>
</feature>
<feature type="compositionally biased region" description="Basic and acidic residues" evidence="2">
    <location>
        <begin position="13"/>
        <end position="23"/>
    </location>
</feature>
<feature type="compositionally biased region" description="Low complexity" evidence="2">
    <location>
        <begin position="4308"/>
        <end position="4329"/>
    </location>
</feature>
<feature type="compositionally biased region" description="Basic and acidic residues" evidence="2">
    <location>
        <begin position="1896"/>
        <end position="1912"/>
    </location>
</feature>
<feature type="region of interest" description="Disordered" evidence="2">
    <location>
        <begin position="659"/>
        <end position="735"/>
    </location>
</feature>
<feature type="compositionally biased region" description="Basic and acidic residues" evidence="2">
    <location>
        <begin position="2289"/>
        <end position="2315"/>
    </location>
</feature>
<keyword evidence="4" id="KW-1185">Reference proteome</keyword>
<feature type="compositionally biased region" description="Polar residues" evidence="2">
    <location>
        <begin position="3844"/>
        <end position="3858"/>
    </location>
</feature>
<feature type="region of interest" description="Disordered" evidence="2">
    <location>
        <begin position="2049"/>
        <end position="2145"/>
    </location>
</feature>
<feature type="compositionally biased region" description="Basic residues" evidence="2">
    <location>
        <begin position="2125"/>
        <end position="2134"/>
    </location>
</feature>
<feature type="compositionally biased region" description="Basic residues" evidence="2">
    <location>
        <begin position="3600"/>
        <end position="3610"/>
    </location>
</feature>
<feature type="compositionally biased region" description="Basic residues" evidence="2">
    <location>
        <begin position="6053"/>
        <end position="6063"/>
    </location>
</feature>
<feature type="compositionally biased region" description="Basic and acidic residues" evidence="2">
    <location>
        <begin position="5435"/>
        <end position="5452"/>
    </location>
</feature>
<feature type="compositionally biased region" description="Pro residues" evidence="2">
    <location>
        <begin position="1102"/>
        <end position="1112"/>
    </location>
</feature>
<accession>A0AA40C5T0</accession>
<feature type="compositionally biased region" description="Low complexity" evidence="2">
    <location>
        <begin position="395"/>
        <end position="419"/>
    </location>
</feature>
<evidence type="ECO:0000313" key="3">
    <source>
        <dbReference type="EMBL" id="KAK0625744.1"/>
    </source>
</evidence>
<feature type="compositionally biased region" description="Basic residues" evidence="2">
    <location>
        <begin position="5516"/>
        <end position="5527"/>
    </location>
</feature>
<feature type="compositionally biased region" description="Polar residues" evidence="2">
    <location>
        <begin position="5330"/>
        <end position="5341"/>
    </location>
</feature>
<feature type="region of interest" description="Disordered" evidence="2">
    <location>
        <begin position="578"/>
        <end position="629"/>
    </location>
</feature>
<feature type="region of interest" description="Disordered" evidence="2">
    <location>
        <begin position="394"/>
        <end position="478"/>
    </location>
</feature>
<feature type="compositionally biased region" description="Basic and acidic residues" evidence="2">
    <location>
        <begin position="102"/>
        <end position="180"/>
    </location>
</feature>
<feature type="compositionally biased region" description="Basic and acidic residues" evidence="2">
    <location>
        <begin position="2494"/>
        <end position="2514"/>
    </location>
</feature>
<feature type="compositionally biased region" description="Polar residues" evidence="2">
    <location>
        <begin position="222"/>
        <end position="239"/>
    </location>
</feature>
<feature type="compositionally biased region" description="Low complexity" evidence="2">
    <location>
        <begin position="1043"/>
        <end position="1056"/>
    </location>
</feature>
<protein>
    <submittedName>
        <fullName evidence="3">Titin</fullName>
    </submittedName>
</protein>
<feature type="region of interest" description="Disordered" evidence="2">
    <location>
        <begin position="6401"/>
        <end position="6777"/>
    </location>
</feature>
<feature type="compositionally biased region" description="Basic and acidic residues" evidence="2">
    <location>
        <begin position="2444"/>
        <end position="2458"/>
    </location>
</feature>
<feature type="compositionally biased region" description="Basic and acidic residues" evidence="2">
    <location>
        <begin position="1596"/>
        <end position="1606"/>
    </location>
</feature>
<name>A0AA40C5T0_9PEZI</name>
<feature type="compositionally biased region" description="Basic and acidic residues" evidence="2">
    <location>
        <begin position="81"/>
        <end position="91"/>
    </location>
</feature>
<feature type="compositionally biased region" description="Basic residues" evidence="2">
    <location>
        <begin position="4615"/>
        <end position="4628"/>
    </location>
</feature>
<feature type="compositionally biased region" description="Basic residues" evidence="2">
    <location>
        <begin position="5178"/>
        <end position="5189"/>
    </location>
</feature>
<feature type="compositionally biased region" description="Basic residues" evidence="2">
    <location>
        <begin position="4949"/>
        <end position="4959"/>
    </location>
</feature>
<feature type="coiled-coil region" evidence="1">
    <location>
        <begin position="6919"/>
        <end position="7103"/>
    </location>
</feature>
<dbReference type="EMBL" id="JAUJDW010000134">
    <property type="protein sequence ID" value="KAK0625744.1"/>
    <property type="molecule type" value="Genomic_DNA"/>
</dbReference>
<feature type="compositionally biased region" description="Basic and acidic residues" evidence="2">
    <location>
        <begin position="4173"/>
        <end position="4188"/>
    </location>
</feature>
<evidence type="ECO:0000256" key="2">
    <source>
        <dbReference type="SAM" id="MobiDB-lite"/>
    </source>
</evidence>
<feature type="compositionally biased region" description="Basic and acidic residues" evidence="2">
    <location>
        <begin position="4978"/>
        <end position="4995"/>
    </location>
</feature>
<feature type="compositionally biased region" description="Polar residues" evidence="2">
    <location>
        <begin position="5002"/>
        <end position="5018"/>
    </location>
</feature>
<feature type="compositionally biased region" description="Basic residues" evidence="2">
    <location>
        <begin position="6288"/>
        <end position="6297"/>
    </location>
</feature>
<feature type="compositionally biased region" description="Polar residues" evidence="2">
    <location>
        <begin position="1"/>
        <end position="12"/>
    </location>
</feature>
<feature type="region of interest" description="Disordered" evidence="2">
    <location>
        <begin position="4242"/>
        <end position="4466"/>
    </location>
</feature>
<feature type="compositionally biased region" description="Low complexity" evidence="2">
    <location>
        <begin position="5612"/>
        <end position="5622"/>
    </location>
</feature>
<feature type="region of interest" description="Disordered" evidence="2">
    <location>
        <begin position="3677"/>
        <end position="4007"/>
    </location>
</feature>
<feature type="compositionally biased region" description="Low complexity" evidence="2">
    <location>
        <begin position="6658"/>
        <end position="6669"/>
    </location>
</feature>
<feature type="region of interest" description="Disordered" evidence="2">
    <location>
        <begin position="915"/>
        <end position="1026"/>
    </location>
</feature>
<feature type="compositionally biased region" description="Polar residues" evidence="2">
    <location>
        <begin position="460"/>
        <end position="478"/>
    </location>
</feature>
<feature type="compositionally biased region" description="Basic and acidic residues" evidence="2">
    <location>
        <begin position="3291"/>
        <end position="3300"/>
    </location>
</feature>
<feature type="compositionally biased region" description="Basic residues" evidence="2">
    <location>
        <begin position="4872"/>
        <end position="4882"/>
    </location>
</feature>
<feature type="compositionally biased region" description="Basic and acidic residues" evidence="2">
    <location>
        <begin position="5747"/>
        <end position="5762"/>
    </location>
</feature>
<feature type="compositionally biased region" description="Basic residues" evidence="2">
    <location>
        <begin position="838"/>
        <end position="849"/>
    </location>
</feature>
<feature type="region of interest" description="Disordered" evidence="2">
    <location>
        <begin position="6855"/>
        <end position="6918"/>
    </location>
</feature>
<feature type="compositionally biased region" description="Basic residues" evidence="2">
    <location>
        <begin position="5913"/>
        <end position="5923"/>
    </location>
</feature>
<feature type="compositionally biased region" description="Basic and acidic residues" evidence="2">
    <location>
        <begin position="1757"/>
        <end position="1768"/>
    </location>
</feature>
<comment type="caution">
    <text evidence="3">The sequence shown here is derived from an EMBL/GenBank/DDBJ whole genome shotgun (WGS) entry which is preliminary data.</text>
</comment>
<gene>
    <name evidence="3" type="primary">Ttn</name>
    <name evidence="3" type="ORF">DIS24_g10938</name>
</gene>
<feature type="compositionally biased region" description="Basic and acidic residues" evidence="2">
    <location>
        <begin position="3115"/>
        <end position="3130"/>
    </location>
</feature>
<feature type="compositionally biased region" description="Acidic residues" evidence="2">
    <location>
        <begin position="960"/>
        <end position="974"/>
    </location>
</feature>
<feature type="compositionally biased region" description="Basic residues" evidence="2">
    <location>
        <begin position="1922"/>
        <end position="1932"/>
    </location>
</feature>
<feature type="compositionally biased region" description="Basic residues" evidence="2">
    <location>
        <begin position="1206"/>
        <end position="1218"/>
    </location>
</feature>
<feature type="compositionally biased region" description="Polar residues" evidence="2">
    <location>
        <begin position="2087"/>
        <end position="2098"/>
    </location>
</feature>